<evidence type="ECO:0000313" key="3">
    <source>
        <dbReference type="Proteomes" id="UP000011083"/>
    </source>
</evidence>
<dbReference type="Pfam" id="PF00373">
    <property type="entry name" value="FERM_M"/>
    <property type="match status" value="1"/>
</dbReference>
<dbReference type="GO" id="GO:0005856">
    <property type="term" value="C:cytoskeleton"/>
    <property type="evidence" value="ECO:0007669"/>
    <property type="project" value="InterPro"/>
</dbReference>
<sequence length="286" mass="32278">MSLNPQNELSDPIANHLLCHQAIALVNSGKHPVTEGEAAYLSALQYFIQVSRTVKDRGRASMATKNNEFMQAVRFLPPFALQMYRKHLPRAQTEWLLAIFNEFEDLDKNMSVQVAEELYLATVRRWKYYGSTIFFCENKQYPGTNAIGVSREELMTKICQPGIDRPNIREEIFCQMLRQTNKNPKPASQVKGLELISICCGLFNPSRALGPYLLDFLHLHTKLTPDDCKNEKVAQDLSRLAASGVGRLDRLRAAGARHFAPSQVEFAAIRVTLHIADGDARTTELN</sequence>
<dbReference type="CDD" id="cd14473">
    <property type="entry name" value="FERM_B-lobe"/>
    <property type="match status" value="1"/>
</dbReference>
<evidence type="ECO:0000313" key="2">
    <source>
        <dbReference type="EMBL" id="ELR10802.1"/>
    </source>
</evidence>
<dbReference type="SUPFAM" id="SSF47031">
    <property type="entry name" value="Second domain of FERM"/>
    <property type="match status" value="1"/>
</dbReference>
<dbReference type="Proteomes" id="UP000011083">
    <property type="component" value="Unassembled WGS sequence"/>
</dbReference>
<organism evidence="2 3">
    <name type="scientific">Acanthamoeba castellanii (strain ATCC 30010 / Neff)</name>
    <dbReference type="NCBI Taxonomy" id="1257118"/>
    <lineage>
        <taxon>Eukaryota</taxon>
        <taxon>Amoebozoa</taxon>
        <taxon>Discosea</taxon>
        <taxon>Longamoebia</taxon>
        <taxon>Centramoebida</taxon>
        <taxon>Acanthamoebidae</taxon>
        <taxon>Acanthamoeba</taxon>
    </lineage>
</organism>
<gene>
    <name evidence="2" type="ORF">ACA1_108610</name>
</gene>
<dbReference type="Pfam" id="PF00784">
    <property type="entry name" value="MyTH4"/>
    <property type="match status" value="1"/>
</dbReference>
<dbReference type="PANTHER" id="PTHR46049">
    <property type="entry name" value="AGAP003327-PA"/>
    <property type="match status" value="1"/>
</dbReference>
<reference evidence="2 3" key="1">
    <citation type="journal article" date="2013" name="Genome Biol.">
        <title>Genome of Acanthamoeba castellanii highlights extensive lateral gene transfer and early evolution of tyrosine kinase signaling.</title>
        <authorList>
            <person name="Clarke M."/>
            <person name="Lohan A.J."/>
            <person name="Liu B."/>
            <person name="Lagkouvardos I."/>
            <person name="Roy S."/>
            <person name="Zafar N."/>
            <person name="Bertelli C."/>
            <person name="Schilde C."/>
            <person name="Kianianmomeni A."/>
            <person name="Burglin T.R."/>
            <person name="Frech C."/>
            <person name="Turcotte B."/>
            <person name="Kopec K.O."/>
            <person name="Synnott J.M."/>
            <person name="Choo C."/>
            <person name="Paponov I."/>
            <person name="Finkler A."/>
            <person name="Soon Heng Tan C."/>
            <person name="Hutchins A.P."/>
            <person name="Weinmeier T."/>
            <person name="Rattei T."/>
            <person name="Chu J.S."/>
            <person name="Gimenez G."/>
            <person name="Irimia M."/>
            <person name="Rigden D.J."/>
            <person name="Fitzpatrick D.A."/>
            <person name="Lorenzo-Morales J."/>
            <person name="Bateman A."/>
            <person name="Chiu C.H."/>
            <person name="Tang P."/>
            <person name="Hegemann P."/>
            <person name="Fromm H."/>
            <person name="Raoult D."/>
            <person name="Greub G."/>
            <person name="Miranda-Saavedra D."/>
            <person name="Chen N."/>
            <person name="Nash P."/>
            <person name="Ginger M.L."/>
            <person name="Horn M."/>
            <person name="Schaap P."/>
            <person name="Caler L."/>
            <person name="Loftus B."/>
        </authorList>
    </citation>
    <scope>NUCLEOTIDE SEQUENCE [LARGE SCALE GENOMIC DNA]</scope>
    <source>
        <strain evidence="2 3">Neff</strain>
    </source>
</reference>
<dbReference type="STRING" id="1257118.L8GCK1"/>
<proteinExistence type="predicted"/>
<name>L8GCK1_ACACF</name>
<keyword evidence="3" id="KW-1185">Reference proteome</keyword>
<dbReference type="RefSeq" id="XP_004332815.1">
    <property type="nucleotide sequence ID" value="XM_004332767.1"/>
</dbReference>
<dbReference type="GeneID" id="14911194"/>
<dbReference type="AlphaFoldDB" id="L8GCK1"/>
<dbReference type="InterPro" id="IPR019748">
    <property type="entry name" value="FERM_central"/>
</dbReference>
<dbReference type="PROSITE" id="PS51016">
    <property type="entry name" value="MYTH4"/>
    <property type="match status" value="1"/>
</dbReference>
<dbReference type="EMBL" id="KB008174">
    <property type="protein sequence ID" value="ELR10802.1"/>
    <property type="molecule type" value="Genomic_DNA"/>
</dbReference>
<dbReference type="InterPro" id="IPR038185">
    <property type="entry name" value="MyTH4_dom_sf"/>
</dbReference>
<dbReference type="PANTHER" id="PTHR46049:SF10">
    <property type="entry name" value="MYOSIN VIIA"/>
    <property type="match status" value="1"/>
</dbReference>
<dbReference type="KEGG" id="acan:ACA1_108610"/>
<dbReference type="InterPro" id="IPR000857">
    <property type="entry name" value="MyTH4_dom"/>
</dbReference>
<protein>
    <submittedName>
        <fullName evidence="2">MyTH4 domain containing protein</fullName>
    </submittedName>
</protein>
<dbReference type="Gene3D" id="1.25.40.530">
    <property type="entry name" value="MyTH4 domain"/>
    <property type="match status" value="1"/>
</dbReference>
<evidence type="ECO:0000259" key="1">
    <source>
        <dbReference type="PROSITE" id="PS51016"/>
    </source>
</evidence>
<dbReference type="VEuPathDB" id="AmoebaDB:ACA1_108610"/>
<dbReference type="SMART" id="SM00139">
    <property type="entry name" value="MyTH4"/>
    <property type="match status" value="1"/>
</dbReference>
<accession>L8GCK1</accession>
<dbReference type="OrthoDB" id="8182952at2759"/>
<dbReference type="InterPro" id="IPR035963">
    <property type="entry name" value="FERM_2"/>
</dbReference>
<dbReference type="InterPro" id="IPR051724">
    <property type="entry name" value="Actin_motor_Myosin"/>
</dbReference>
<feature type="domain" description="MyTH4" evidence="1">
    <location>
        <begin position="1"/>
        <end position="270"/>
    </location>
</feature>